<name>A0A1E3QUW2_9ASCO</name>
<dbReference type="RefSeq" id="XP_018986801.1">
    <property type="nucleotide sequence ID" value="XM_019126791.1"/>
</dbReference>
<evidence type="ECO:0000256" key="1">
    <source>
        <dbReference type="SAM" id="SignalP"/>
    </source>
</evidence>
<dbReference type="EMBL" id="KV454427">
    <property type="protein sequence ID" value="ODQ81473.1"/>
    <property type="molecule type" value="Genomic_DNA"/>
</dbReference>
<reference evidence="3" key="1">
    <citation type="submission" date="2016-05" db="EMBL/GenBank/DDBJ databases">
        <title>Comparative genomics of biotechnologically important yeasts.</title>
        <authorList>
            <consortium name="DOE Joint Genome Institute"/>
            <person name="Riley R."/>
            <person name="Haridas S."/>
            <person name="Wolfe K.H."/>
            <person name="Lopes M.R."/>
            <person name="Hittinger C.T."/>
            <person name="Goker M."/>
            <person name="Salamov A."/>
            <person name="Wisecaver J."/>
            <person name="Long T.M."/>
            <person name="Aerts A.L."/>
            <person name="Barry K."/>
            <person name="Choi C."/>
            <person name="Clum A."/>
            <person name="Coughlan A.Y."/>
            <person name="Deshpande S."/>
            <person name="Douglass A.P."/>
            <person name="Hanson S.J."/>
            <person name="Klenk H.-P."/>
            <person name="Labutti K."/>
            <person name="Lapidus A."/>
            <person name="Lindquist E."/>
            <person name="Lipzen A."/>
            <person name="Meier-Kolthoff J.P."/>
            <person name="Ohm R.A."/>
            <person name="Otillar R.P."/>
            <person name="Pangilinan J."/>
            <person name="Peng Y."/>
            <person name="Rokas A."/>
            <person name="Rosa C.A."/>
            <person name="Scheuner C."/>
            <person name="Sibirny A.A."/>
            <person name="Slot J.C."/>
            <person name="Stielow J.B."/>
            <person name="Sun H."/>
            <person name="Kurtzman C.P."/>
            <person name="Blackwell M."/>
            <person name="Grigoriev I.V."/>
            <person name="Jeffries T.W."/>
        </authorList>
    </citation>
    <scope>NUCLEOTIDE SEQUENCE [LARGE SCALE GENOMIC DNA]</scope>
    <source>
        <strain evidence="3">NRRL Y-12698</strain>
    </source>
</reference>
<accession>A0A1E3QUW2</accession>
<dbReference type="GeneID" id="30144645"/>
<dbReference type="AlphaFoldDB" id="A0A1E3QUW2"/>
<feature type="signal peptide" evidence="1">
    <location>
        <begin position="1"/>
        <end position="17"/>
    </location>
</feature>
<organism evidence="2 3">
    <name type="scientific">Babjeviella inositovora NRRL Y-12698</name>
    <dbReference type="NCBI Taxonomy" id="984486"/>
    <lineage>
        <taxon>Eukaryota</taxon>
        <taxon>Fungi</taxon>
        <taxon>Dikarya</taxon>
        <taxon>Ascomycota</taxon>
        <taxon>Saccharomycotina</taxon>
        <taxon>Pichiomycetes</taxon>
        <taxon>Serinales incertae sedis</taxon>
        <taxon>Babjeviella</taxon>
    </lineage>
</organism>
<keyword evidence="3" id="KW-1185">Reference proteome</keyword>
<feature type="chain" id="PRO_5009134397" evidence="1">
    <location>
        <begin position="18"/>
        <end position="80"/>
    </location>
</feature>
<sequence>MYMSILLLLHPINKVSCLSKISDFILCCGVSHKYRRVSRLYAVAPHNFQHLQTLQISVSINKYYRSPSYSASIINKLVIY</sequence>
<gene>
    <name evidence="2" type="ORF">BABINDRAFT_107758</name>
</gene>
<proteinExistence type="predicted"/>
<evidence type="ECO:0000313" key="2">
    <source>
        <dbReference type="EMBL" id="ODQ81473.1"/>
    </source>
</evidence>
<protein>
    <submittedName>
        <fullName evidence="2">Uncharacterized protein</fullName>
    </submittedName>
</protein>
<keyword evidence="1" id="KW-0732">Signal</keyword>
<evidence type="ECO:0000313" key="3">
    <source>
        <dbReference type="Proteomes" id="UP000094336"/>
    </source>
</evidence>
<dbReference type="Proteomes" id="UP000094336">
    <property type="component" value="Unassembled WGS sequence"/>
</dbReference>